<feature type="compositionally biased region" description="Polar residues" evidence="1">
    <location>
        <begin position="86"/>
        <end position="97"/>
    </location>
</feature>
<dbReference type="GeneID" id="39590779"/>
<dbReference type="EMBL" id="RSCE01000003">
    <property type="protein sequence ID" value="RSH84712.1"/>
    <property type="molecule type" value="Genomic_DNA"/>
</dbReference>
<evidence type="ECO:0000256" key="1">
    <source>
        <dbReference type="SAM" id="MobiDB-lite"/>
    </source>
</evidence>
<reference evidence="3 4" key="1">
    <citation type="submission" date="2018-11" db="EMBL/GenBank/DDBJ databases">
        <title>Genome sequence of Apiotrichum porosum DSM 27194.</title>
        <authorList>
            <person name="Aliyu H."/>
            <person name="Gorte O."/>
            <person name="Ochsenreither K."/>
        </authorList>
    </citation>
    <scope>NUCLEOTIDE SEQUENCE [LARGE SCALE GENOMIC DNA]</scope>
    <source>
        <strain evidence="3 4">DSM 27194</strain>
    </source>
</reference>
<evidence type="ECO:0000313" key="4">
    <source>
        <dbReference type="Proteomes" id="UP000279236"/>
    </source>
</evidence>
<dbReference type="Proteomes" id="UP000279236">
    <property type="component" value="Unassembled WGS sequence"/>
</dbReference>
<accession>A0A427Y0Y0</accession>
<dbReference type="InterPro" id="IPR006861">
    <property type="entry name" value="HABP4_PAIRBP1-bd"/>
</dbReference>
<feature type="region of interest" description="Disordered" evidence="1">
    <location>
        <begin position="140"/>
        <end position="166"/>
    </location>
</feature>
<feature type="domain" description="Hyaluronan/mRNA-binding protein" evidence="2">
    <location>
        <begin position="16"/>
        <end position="89"/>
    </location>
</feature>
<comment type="caution">
    <text evidence="3">The sequence shown here is derived from an EMBL/GenBank/DDBJ whole genome shotgun (WGS) entry which is preliminary data.</text>
</comment>
<evidence type="ECO:0000259" key="2">
    <source>
        <dbReference type="Pfam" id="PF04774"/>
    </source>
</evidence>
<proteinExistence type="predicted"/>
<dbReference type="STRING" id="105984.A0A427Y0Y0"/>
<name>A0A427Y0Y0_9TREE</name>
<keyword evidence="4" id="KW-1185">Reference proteome</keyword>
<feature type="region of interest" description="Disordered" evidence="1">
    <location>
        <begin position="1"/>
        <end position="123"/>
    </location>
</feature>
<dbReference type="RefSeq" id="XP_028478160.1">
    <property type="nucleotide sequence ID" value="XM_028621708.1"/>
</dbReference>
<dbReference type="Pfam" id="PF04774">
    <property type="entry name" value="HABP4_PAI-RBP1"/>
    <property type="match status" value="1"/>
</dbReference>
<evidence type="ECO:0000313" key="3">
    <source>
        <dbReference type="EMBL" id="RSH84712.1"/>
    </source>
</evidence>
<dbReference type="OrthoDB" id="2562681at2759"/>
<sequence>MTRTERNNYPAAQSKDRHSRTGLTKSEFERKGGAGPHNWGSFTEEENLAYQGGVDAQLETAMFDDSTDVAKPSAEATADADEEADNVSTSPANSMSSLGGPGQRRMSQVSDEERANALRYREGGVQQKGIDLASIARTSYGVAQSPPAASMLSTSPLRTKAGFSAQ</sequence>
<organism evidence="3 4">
    <name type="scientific">Apiotrichum porosum</name>
    <dbReference type="NCBI Taxonomy" id="105984"/>
    <lineage>
        <taxon>Eukaryota</taxon>
        <taxon>Fungi</taxon>
        <taxon>Dikarya</taxon>
        <taxon>Basidiomycota</taxon>
        <taxon>Agaricomycotina</taxon>
        <taxon>Tremellomycetes</taxon>
        <taxon>Trichosporonales</taxon>
        <taxon>Trichosporonaceae</taxon>
        <taxon>Apiotrichum</taxon>
    </lineage>
</organism>
<gene>
    <name evidence="3" type="ORF">EHS24_006236</name>
</gene>
<dbReference type="AlphaFoldDB" id="A0A427Y0Y0"/>
<feature type="compositionally biased region" description="Basic and acidic residues" evidence="1">
    <location>
        <begin position="111"/>
        <end position="122"/>
    </location>
</feature>
<protein>
    <recommendedName>
        <fullName evidence="2">Hyaluronan/mRNA-binding protein domain-containing protein</fullName>
    </recommendedName>
</protein>